<protein>
    <submittedName>
        <fullName evidence="1">Uncharacterized protein</fullName>
    </submittedName>
</protein>
<keyword evidence="2" id="KW-1185">Reference proteome</keyword>
<dbReference type="KEGG" id="nha:Nham_2092"/>
<name>Q1QLK8_NITHX</name>
<reference evidence="1 2" key="1">
    <citation type="submission" date="2006-03" db="EMBL/GenBank/DDBJ databases">
        <title>Complete sequence of chromosome of Nitrobacter hamburgensis X14.</title>
        <authorList>
            <consortium name="US DOE Joint Genome Institute"/>
            <person name="Copeland A."/>
            <person name="Lucas S."/>
            <person name="Lapidus A."/>
            <person name="Barry K."/>
            <person name="Detter J.C."/>
            <person name="Glavina del Rio T."/>
            <person name="Hammon N."/>
            <person name="Israni S."/>
            <person name="Dalin E."/>
            <person name="Tice H."/>
            <person name="Pitluck S."/>
            <person name="Chain P."/>
            <person name="Malfatti S."/>
            <person name="Shin M."/>
            <person name="Vergez L."/>
            <person name="Schmutz J."/>
            <person name="Larimer F."/>
            <person name="Land M."/>
            <person name="Hauser L."/>
            <person name="Kyrpides N."/>
            <person name="Ivanova N."/>
            <person name="Ward B."/>
            <person name="Arp D."/>
            <person name="Klotz M."/>
            <person name="Stein L."/>
            <person name="O'Mullan G."/>
            <person name="Starkenburg S."/>
            <person name="Sayavedra L."/>
            <person name="Poret-Peterson A.T."/>
            <person name="Gentry M.E."/>
            <person name="Bruce D."/>
            <person name="Richardson P."/>
        </authorList>
    </citation>
    <scope>NUCLEOTIDE SEQUENCE [LARGE SCALE GENOMIC DNA]</scope>
    <source>
        <strain evidence="2">DSM 10229 / NCIMB 13809 / X14</strain>
    </source>
</reference>
<evidence type="ECO:0000313" key="2">
    <source>
        <dbReference type="Proteomes" id="UP000001953"/>
    </source>
</evidence>
<dbReference type="AlphaFoldDB" id="Q1QLK8"/>
<evidence type="ECO:0000313" key="1">
    <source>
        <dbReference type="EMBL" id="ABE62889.1"/>
    </source>
</evidence>
<proteinExistence type="predicted"/>
<dbReference type="STRING" id="323097.Nham_2092"/>
<dbReference type="HOGENOM" id="CLU_1114896_0_0_5"/>
<sequence length="249" mass="28637">MWPPQFQEAQVFELKKFAMKVGIPESLFLRYCDVVGAKDRLSKDQLTRLGCLMFFPLANIPPEELLARLERCTVNMFYFPKTMSPNGGKWPFRGALAQYFVDDAWIKERHLAPQQAPLRRLNSEIFPGNDEKDELTLLIAIGEVLHNAHHLLGREADTPTLMASHIDYNPELDFGEISFLQSTYDQQRDVHEITRGEEGYPAVHYDLDFGSSVDEEAIISRTVSVPFTTLLRLNRSADKYLDYDKPQPR</sequence>
<accession>Q1QLK8</accession>
<gene>
    <name evidence="1" type="ordered locus">Nham_2092</name>
</gene>
<organism evidence="1 2">
    <name type="scientific">Nitrobacter hamburgensis (strain DSM 10229 / NCIMB 13809 / X14)</name>
    <dbReference type="NCBI Taxonomy" id="323097"/>
    <lineage>
        <taxon>Bacteria</taxon>
        <taxon>Pseudomonadati</taxon>
        <taxon>Pseudomonadota</taxon>
        <taxon>Alphaproteobacteria</taxon>
        <taxon>Hyphomicrobiales</taxon>
        <taxon>Nitrobacteraceae</taxon>
        <taxon>Nitrobacter</taxon>
    </lineage>
</organism>
<dbReference type="EMBL" id="CP000319">
    <property type="protein sequence ID" value="ABE62889.1"/>
    <property type="molecule type" value="Genomic_DNA"/>
</dbReference>
<dbReference type="Proteomes" id="UP000001953">
    <property type="component" value="Chromosome"/>
</dbReference>